<dbReference type="AlphaFoldDB" id="A0A3Q0L3L5"/>
<reference evidence="1 2" key="2">
    <citation type="journal article" date="2003" name="Infect. Immun.">
        <title>Characterization and pathogenic significance of Vibrio vulnificus antigens preferentially expressed in septicemic patients.</title>
        <authorList>
            <person name="Kim Y.R."/>
            <person name="Lee S.E."/>
            <person name="Kim C.M."/>
            <person name="Kim S.Y."/>
            <person name="Shin E.K."/>
            <person name="Shin D.H."/>
            <person name="Chung S.S."/>
            <person name="Choy H.E."/>
            <person name="Progulske-Fox A."/>
            <person name="Hillman J.D."/>
            <person name="Handfield M."/>
            <person name="Rhee J.H."/>
        </authorList>
    </citation>
    <scope>NUCLEOTIDE SEQUENCE [LARGE SCALE GENOMIC DNA]</scope>
    <source>
        <strain evidence="1 2">CMCP6</strain>
    </source>
</reference>
<dbReference type="InterPro" id="IPR019734">
    <property type="entry name" value="TPR_rpt"/>
</dbReference>
<dbReference type="Proteomes" id="UP000002275">
    <property type="component" value="Chromosome I"/>
</dbReference>
<protein>
    <submittedName>
        <fullName evidence="1">MSHA biogenesis protein MshN</fullName>
    </submittedName>
</protein>
<evidence type="ECO:0000313" key="1">
    <source>
        <dbReference type="EMBL" id="AAO09878.2"/>
    </source>
</evidence>
<dbReference type="SUPFAM" id="SSF48452">
    <property type="entry name" value="TPR-like"/>
    <property type="match status" value="1"/>
</dbReference>
<gene>
    <name evidence="1" type="ordered locus">VV1_1438</name>
</gene>
<dbReference type="EMBL" id="AE016795">
    <property type="protein sequence ID" value="AAO09878.2"/>
    <property type="molecule type" value="Genomic_DNA"/>
</dbReference>
<name>A0A3Q0L3L5_VIBVU</name>
<organism evidence="1 2">
    <name type="scientific">Vibrio vulnificus (strain CMCP6)</name>
    <dbReference type="NCBI Taxonomy" id="216895"/>
    <lineage>
        <taxon>Bacteria</taxon>
        <taxon>Pseudomonadati</taxon>
        <taxon>Pseudomonadota</taxon>
        <taxon>Gammaproteobacteria</taxon>
        <taxon>Vibrionales</taxon>
        <taxon>Vibrionaceae</taxon>
        <taxon>Vibrio</taxon>
    </lineage>
</organism>
<evidence type="ECO:0000313" key="2">
    <source>
        <dbReference type="Proteomes" id="UP000002275"/>
    </source>
</evidence>
<reference evidence="2" key="1">
    <citation type="submission" date="2002-12" db="EMBL/GenBank/DDBJ databases">
        <title>Complete genome sequence of Vibrio vulnificus CMCP6.</title>
        <authorList>
            <person name="Rhee J.H."/>
            <person name="Kim S.Y."/>
            <person name="Chung S.S."/>
            <person name="Kim J.J."/>
            <person name="Moon Y.H."/>
            <person name="Jeong H."/>
            <person name="Choy H.E."/>
        </authorList>
    </citation>
    <scope>NUCLEOTIDE SEQUENCE [LARGE SCALE GENOMIC DNA]</scope>
    <source>
        <strain evidence="2">CMCP6</strain>
    </source>
</reference>
<proteinExistence type="predicted"/>
<accession>A0A3Q0L3L5</accession>
<dbReference type="KEGG" id="vvu:VV1_1438"/>
<reference evidence="1 2" key="3">
    <citation type="journal article" date="2011" name="Mol. Syst. Biol.">
        <title>Integrative genome-scale metabolic analysis of Vibrio vulnificus for drug targeting and discovery.</title>
        <authorList>
            <person name="Kim H.U."/>
            <person name="Kim S.Y."/>
            <person name="Jeong H."/>
            <person name="Kim T.Y."/>
            <person name="Kim J.J."/>
            <person name="Choy H.E."/>
            <person name="Yi K.Y."/>
            <person name="Rhee J.H."/>
            <person name="Lee S.Y."/>
        </authorList>
    </citation>
    <scope>NUCLEOTIDE SEQUENCE [LARGE SCALE GENOMIC DNA]</scope>
    <source>
        <strain evidence="1 2">CMCP6</strain>
    </source>
</reference>
<dbReference type="SMART" id="SM00028">
    <property type="entry name" value="TPR"/>
    <property type="match status" value="4"/>
</dbReference>
<dbReference type="InterPro" id="IPR011990">
    <property type="entry name" value="TPR-like_helical_dom_sf"/>
</dbReference>
<dbReference type="Gene3D" id="1.25.40.10">
    <property type="entry name" value="Tetratricopeptide repeat domain"/>
    <property type="match status" value="2"/>
</dbReference>
<dbReference type="Pfam" id="PF14559">
    <property type="entry name" value="TPR_19"/>
    <property type="match status" value="1"/>
</dbReference>
<sequence length="379" mass="40732">MGMESILSEINKALAELASQKSQPAQLQRAELPKVTSVKPIVWIATGFGLSLAVGGWAITQSAPVSQNYSEPVTTTVVTVAEETLRSPTQKTPSEGAQSVTVSQPNIVTTARVEKATSVAPSSVKPATAPSKSETTLVAKAAVKPSATENQLVSHSVPSQVKAQAPAAQNTPAVENSMLVEQVELTQEQLAEKAIGRAEKALDANNLQNALSAYSDALRHTPNNEVVRQKLAALYFGKGDSRKAYELLQAGIALNPEGETLRIALSKMLIKANQNEAALTPLVALYDDSGKEYLAMRAALAQKIKKDDIALESYQRLSQMDSENARWWLGLAIQQERALDFKSAQVSYQAALSKVGISNQSQRFIKDRLALLQNLESAQ</sequence>